<dbReference type="RefSeq" id="WP_033432403.1">
    <property type="nucleotide sequence ID" value="NZ_CP034550.1"/>
</dbReference>
<evidence type="ECO:0000256" key="1">
    <source>
        <dbReference type="SAM" id="MobiDB-lite"/>
    </source>
</evidence>
<feature type="region of interest" description="Disordered" evidence="1">
    <location>
        <begin position="1"/>
        <end position="81"/>
    </location>
</feature>
<dbReference type="AlphaFoldDB" id="A0A5Q0H1Q8"/>
<accession>A0A5Q0H1Q8</accession>
<organism evidence="2 3">
    <name type="scientific">Saccharothrix syringae</name>
    <name type="common">Nocardiopsis syringae</name>
    <dbReference type="NCBI Taxonomy" id="103733"/>
    <lineage>
        <taxon>Bacteria</taxon>
        <taxon>Bacillati</taxon>
        <taxon>Actinomycetota</taxon>
        <taxon>Actinomycetes</taxon>
        <taxon>Pseudonocardiales</taxon>
        <taxon>Pseudonocardiaceae</taxon>
        <taxon>Saccharothrix</taxon>
    </lineage>
</organism>
<dbReference type="OrthoDB" id="3699781at2"/>
<evidence type="ECO:0000313" key="2">
    <source>
        <dbReference type="EMBL" id="QFZ20196.1"/>
    </source>
</evidence>
<dbReference type="Proteomes" id="UP000325787">
    <property type="component" value="Chromosome"/>
</dbReference>
<evidence type="ECO:0000313" key="3">
    <source>
        <dbReference type="Proteomes" id="UP000325787"/>
    </source>
</evidence>
<proteinExistence type="predicted"/>
<dbReference type="KEGG" id="ssyi:EKG83_24780"/>
<feature type="compositionally biased region" description="Basic and acidic residues" evidence="1">
    <location>
        <begin position="22"/>
        <end position="37"/>
    </location>
</feature>
<keyword evidence="3" id="KW-1185">Reference proteome</keyword>
<gene>
    <name evidence="2" type="ORF">EKG83_24780</name>
</gene>
<sequence>MPTEDDQQGTRQVRMPVPPGGDADRHPGSPDLGRPDPDPEPATGDEGGGHPHSGHRHEVADDEGLPGEFGQRRVVHPPGGR</sequence>
<protein>
    <submittedName>
        <fullName evidence="2">Uncharacterized protein</fullName>
    </submittedName>
</protein>
<dbReference type="EMBL" id="CP034550">
    <property type="protein sequence ID" value="QFZ20196.1"/>
    <property type="molecule type" value="Genomic_DNA"/>
</dbReference>
<name>A0A5Q0H1Q8_SACSY</name>
<reference evidence="3" key="1">
    <citation type="journal article" date="2021" name="Curr. Microbiol.">
        <title>Complete genome of nocamycin-producing strain Saccharothrix syringae NRRL B-16468 reveals the biosynthetic potential for secondary metabolites.</title>
        <authorList>
            <person name="Mo X."/>
            <person name="Yang S."/>
        </authorList>
    </citation>
    <scope>NUCLEOTIDE SEQUENCE [LARGE SCALE GENOMIC DNA]</scope>
    <source>
        <strain evidence="3">ATCC 51364 / DSM 43886 / JCM 6844 / KCTC 9398 / NBRC 14523 / NRRL B-16468 / INA 2240</strain>
    </source>
</reference>